<dbReference type="SMART" id="SM00411">
    <property type="entry name" value="BHL"/>
    <property type="match status" value="1"/>
</dbReference>
<dbReference type="SUPFAM" id="SSF47729">
    <property type="entry name" value="IHF-like DNA-binding proteins"/>
    <property type="match status" value="1"/>
</dbReference>
<keyword evidence="2" id="KW-1133">Transmembrane helix</keyword>
<dbReference type="InterPro" id="IPR018392">
    <property type="entry name" value="LysM"/>
</dbReference>
<dbReference type="InterPro" id="IPR036779">
    <property type="entry name" value="LysM_dom_sf"/>
</dbReference>
<dbReference type="GO" id="GO:0003677">
    <property type="term" value="F:DNA binding"/>
    <property type="evidence" value="ECO:0007669"/>
    <property type="project" value="UniProtKB-KW"/>
</dbReference>
<feature type="region of interest" description="Disordered" evidence="1">
    <location>
        <begin position="233"/>
        <end position="290"/>
    </location>
</feature>
<dbReference type="GO" id="GO:0005829">
    <property type="term" value="C:cytosol"/>
    <property type="evidence" value="ECO:0007669"/>
    <property type="project" value="TreeGrafter"/>
</dbReference>
<gene>
    <name evidence="4" type="ORF">EZS27_020832</name>
</gene>
<dbReference type="SMART" id="SM00257">
    <property type="entry name" value="LysM"/>
    <property type="match status" value="1"/>
</dbReference>
<proteinExistence type="predicted"/>
<keyword evidence="2" id="KW-0472">Membrane</keyword>
<dbReference type="PROSITE" id="PS51782">
    <property type="entry name" value="LYSM"/>
    <property type="match status" value="1"/>
</dbReference>
<dbReference type="GO" id="GO:0030527">
    <property type="term" value="F:structural constituent of chromatin"/>
    <property type="evidence" value="ECO:0007669"/>
    <property type="project" value="InterPro"/>
</dbReference>
<organism evidence="4">
    <name type="scientific">termite gut metagenome</name>
    <dbReference type="NCBI Taxonomy" id="433724"/>
    <lineage>
        <taxon>unclassified sequences</taxon>
        <taxon>metagenomes</taxon>
        <taxon>organismal metagenomes</taxon>
    </lineage>
</organism>
<keyword evidence="2" id="KW-0812">Transmembrane</keyword>
<dbReference type="Pfam" id="PF01476">
    <property type="entry name" value="LysM"/>
    <property type="match status" value="1"/>
</dbReference>
<comment type="caution">
    <text evidence="4">The sequence shown here is derived from an EMBL/GenBank/DDBJ whole genome shotgun (WGS) entry which is preliminary data.</text>
</comment>
<evidence type="ECO:0000256" key="1">
    <source>
        <dbReference type="SAM" id="MobiDB-lite"/>
    </source>
</evidence>
<dbReference type="Pfam" id="PF00216">
    <property type="entry name" value="Bac_DNA_binding"/>
    <property type="match status" value="1"/>
</dbReference>
<evidence type="ECO:0000256" key="2">
    <source>
        <dbReference type="SAM" id="Phobius"/>
    </source>
</evidence>
<evidence type="ECO:0000313" key="4">
    <source>
        <dbReference type="EMBL" id="KAA6330463.1"/>
    </source>
</evidence>
<dbReference type="EMBL" id="SNRY01001500">
    <property type="protein sequence ID" value="KAA6330463.1"/>
    <property type="molecule type" value="Genomic_DNA"/>
</dbReference>
<dbReference type="AlphaFoldDB" id="A0A5J4RCL6"/>
<evidence type="ECO:0000259" key="3">
    <source>
        <dbReference type="PROSITE" id="PS51782"/>
    </source>
</evidence>
<feature type="transmembrane region" description="Helical" evidence="2">
    <location>
        <begin position="199"/>
        <end position="220"/>
    </location>
</feature>
<sequence>MNEKLNTQDVIDALAQKHSVNKKDAALFVKELFLLIEESLEKEKMVKLQGFGTFKIVKINARESVNVNTGERFVIPEHSKINFIPDAELSNVLNKPFAHFETILLDETGENDKTTTDNTIQKQEEIFDETDDATTTIPKQKNNNLPAEQELEVIDSQIFIPSENNDNETMSNEEREENSENNERKKRKNGIFSFISLKYIIRIAGGIILLSVVIIYALSWDNSKFESVMPSTPVGEMETVSDSLQVDDSVETTEPKRSISSEEINTDTARPKKSEKPRKQIKNTKRKPMAEDLRIMRDNSPVNPDSVSYTIVGTKTIYSLKAGETLTRVSLRFYGTKDLWPYILKYNKDKIQNPRMISVGMTLRIPELKKKK</sequence>
<feature type="compositionally biased region" description="Basic and acidic residues" evidence="1">
    <location>
        <begin position="269"/>
        <end position="278"/>
    </location>
</feature>
<dbReference type="InterPro" id="IPR010992">
    <property type="entry name" value="IHF-like_DNA-bd_dom_sf"/>
</dbReference>
<name>A0A5J4RCL6_9ZZZZ</name>
<dbReference type="Gene3D" id="3.10.350.10">
    <property type="entry name" value="LysM domain"/>
    <property type="match status" value="1"/>
</dbReference>
<dbReference type="CDD" id="cd13832">
    <property type="entry name" value="IHF"/>
    <property type="match status" value="1"/>
</dbReference>
<dbReference type="PANTHER" id="PTHR33175">
    <property type="entry name" value="DNA-BINDING PROTEIN HU"/>
    <property type="match status" value="1"/>
</dbReference>
<dbReference type="InterPro" id="IPR000119">
    <property type="entry name" value="Hist_DNA-bd"/>
</dbReference>
<feature type="domain" description="LysM" evidence="3">
    <location>
        <begin position="316"/>
        <end position="365"/>
    </location>
</feature>
<protein>
    <submittedName>
        <fullName evidence="4">DNA-binding protein HU</fullName>
    </submittedName>
</protein>
<dbReference type="PANTHER" id="PTHR33175:SF2">
    <property type="entry name" value="INTEGRATION HOST FACTOR SUBUNIT ALPHA"/>
    <property type="match status" value="1"/>
</dbReference>
<feature type="region of interest" description="Disordered" evidence="1">
    <location>
        <begin position="158"/>
        <end position="185"/>
    </location>
</feature>
<keyword evidence="4" id="KW-0238">DNA-binding</keyword>
<dbReference type="Gene3D" id="4.10.520.10">
    <property type="entry name" value="IHF-like DNA-binding proteins"/>
    <property type="match status" value="1"/>
</dbReference>
<reference evidence="4" key="1">
    <citation type="submission" date="2019-03" db="EMBL/GenBank/DDBJ databases">
        <title>Single cell metagenomics reveals metabolic interactions within the superorganism composed of flagellate Streblomastix strix and complex community of Bacteroidetes bacteria on its surface.</title>
        <authorList>
            <person name="Treitli S.C."/>
            <person name="Kolisko M."/>
            <person name="Husnik F."/>
            <person name="Keeling P."/>
            <person name="Hampl V."/>
        </authorList>
    </citation>
    <scope>NUCLEOTIDE SEQUENCE</scope>
    <source>
        <strain evidence="4">STM</strain>
    </source>
</reference>
<accession>A0A5J4RCL6</accession>